<feature type="binding site" evidence="18">
    <location>
        <position position="22"/>
    </location>
    <ligand>
        <name>a divalent metal cation</name>
        <dbReference type="ChEBI" id="CHEBI:60240"/>
    </ligand>
</feature>
<dbReference type="InterPro" id="IPR000829">
    <property type="entry name" value="DAGK"/>
</dbReference>
<feature type="binding site" evidence="17">
    <location>
        <begin position="88"/>
        <end position="89"/>
    </location>
    <ligand>
        <name>ATP</name>
        <dbReference type="ChEBI" id="CHEBI:30616"/>
    </ligand>
</feature>
<evidence type="ECO:0000256" key="7">
    <source>
        <dbReference type="ARBA" id="ARBA00022741"/>
    </source>
</evidence>
<evidence type="ECO:0000256" key="8">
    <source>
        <dbReference type="ARBA" id="ARBA00022777"/>
    </source>
</evidence>
<sequence>MWKVFSSLGHAFRGMIDLLSTERNAQIEFVMALFFIGLGLWLKLSSVEWCFVFACIGAVIGAEGLNTAIERLCDFHTKELHEDIRFVKDVAAGSVLIIGIMVVCIGLVIYGPKVMQVLGL</sequence>
<dbReference type="AlphaFoldDB" id="A0A9D7SX23"/>
<evidence type="ECO:0000313" key="21">
    <source>
        <dbReference type="Proteomes" id="UP000808337"/>
    </source>
</evidence>
<keyword evidence="11" id="KW-0443">Lipid metabolism</keyword>
<feature type="transmembrane region" description="Helical" evidence="19">
    <location>
        <begin position="25"/>
        <end position="42"/>
    </location>
</feature>
<feature type="transmembrane region" description="Helical" evidence="19">
    <location>
        <begin position="89"/>
        <end position="110"/>
    </location>
</feature>
<evidence type="ECO:0000256" key="15">
    <source>
        <dbReference type="PIRSR" id="PIRSR600829-1"/>
    </source>
</evidence>
<dbReference type="CDD" id="cd14265">
    <property type="entry name" value="UDPK_IM_like"/>
    <property type="match status" value="1"/>
</dbReference>
<dbReference type="GO" id="GO:0016301">
    <property type="term" value="F:kinase activity"/>
    <property type="evidence" value="ECO:0007669"/>
    <property type="project" value="UniProtKB-KW"/>
</dbReference>
<feature type="binding site" evidence="16">
    <location>
        <position position="63"/>
    </location>
    <ligand>
        <name>substrate</name>
    </ligand>
</feature>
<dbReference type="GO" id="GO:0008654">
    <property type="term" value="P:phospholipid biosynthetic process"/>
    <property type="evidence" value="ECO:0007669"/>
    <property type="project" value="UniProtKB-KW"/>
</dbReference>
<proteinExistence type="inferred from homology"/>
<evidence type="ECO:0000256" key="16">
    <source>
        <dbReference type="PIRSR" id="PIRSR600829-2"/>
    </source>
</evidence>
<reference evidence="20 21" key="1">
    <citation type="submission" date="2020-10" db="EMBL/GenBank/DDBJ databases">
        <title>Connecting structure to function with the recovery of over 1000 high-quality activated sludge metagenome-assembled genomes encoding full-length rRNA genes using long-read sequencing.</title>
        <authorList>
            <person name="Singleton C.M."/>
            <person name="Petriglieri F."/>
            <person name="Kristensen J.M."/>
            <person name="Kirkegaard R.H."/>
            <person name="Michaelsen T.Y."/>
            <person name="Andersen M.H."/>
            <person name="Karst S.M."/>
            <person name="Dueholm M.S."/>
            <person name="Nielsen P.H."/>
            <person name="Albertsen M."/>
        </authorList>
    </citation>
    <scope>NUCLEOTIDE SEQUENCE [LARGE SCALE GENOMIC DNA]</scope>
    <source>
        <strain evidence="20">Ribe_18-Q3-R11-54_MAXAC.273</strain>
    </source>
</reference>
<comment type="subcellular location">
    <subcellularLocation>
        <location evidence="1">Cell membrane</location>
        <topology evidence="1">Multi-pass membrane protein</topology>
    </subcellularLocation>
</comment>
<keyword evidence="3" id="KW-1003">Cell membrane</keyword>
<keyword evidence="18" id="KW-0460">Magnesium</keyword>
<dbReference type="Pfam" id="PF01219">
    <property type="entry name" value="DAGK_prokar"/>
    <property type="match status" value="1"/>
</dbReference>
<feature type="binding site" evidence="17">
    <location>
        <position position="22"/>
    </location>
    <ligand>
        <name>ATP</name>
        <dbReference type="ChEBI" id="CHEBI:30616"/>
    </ligand>
</feature>
<feature type="active site" description="Proton acceptor" evidence="15">
    <location>
        <position position="63"/>
    </location>
</feature>
<dbReference type="InterPro" id="IPR036945">
    <property type="entry name" value="DAGK_sf"/>
</dbReference>
<dbReference type="EMBL" id="JADKGY010000030">
    <property type="protein sequence ID" value="MBK9984662.1"/>
    <property type="molecule type" value="Genomic_DNA"/>
</dbReference>
<evidence type="ECO:0000256" key="9">
    <source>
        <dbReference type="ARBA" id="ARBA00022840"/>
    </source>
</evidence>
<keyword evidence="9 17" id="KW-0067">ATP-binding</keyword>
<evidence type="ECO:0000256" key="1">
    <source>
        <dbReference type="ARBA" id="ARBA00004651"/>
    </source>
</evidence>
<feature type="transmembrane region" description="Helical" evidence="19">
    <location>
        <begin position="49"/>
        <end position="69"/>
    </location>
</feature>
<name>A0A9D7SX23_9BACT</name>
<keyword evidence="13" id="KW-0594">Phospholipid biosynthesis</keyword>
<keyword evidence="7 17" id="KW-0547">Nucleotide-binding</keyword>
<evidence type="ECO:0000313" key="20">
    <source>
        <dbReference type="EMBL" id="MBK9984662.1"/>
    </source>
</evidence>
<dbReference type="GO" id="GO:0005886">
    <property type="term" value="C:plasma membrane"/>
    <property type="evidence" value="ECO:0007669"/>
    <property type="project" value="UniProtKB-SubCell"/>
</dbReference>
<dbReference type="GO" id="GO:0046872">
    <property type="term" value="F:metal ion binding"/>
    <property type="evidence" value="ECO:0007669"/>
    <property type="project" value="UniProtKB-KW"/>
</dbReference>
<feature type="binding site" evidence="18">
    <location>
        <position position="70"/>
    </location>
    <ligand>
        <name>a divalent metal cation</name>
        <dbReference type="ChEBI" id="CHEBI:60240"/>
    </ligand>
</feature>
<keyword evidence="14" id="KW-1208">Phospholipid metabolism</keyword>
<evidence type="ECO:0000256" key="18">
    <source>
        <dbReference type="PIRSR" id="PIRSR600829-4"/>
    </source>
</evidence>
<evidence type="ECO:0000256" key="19">
    <source>
        <dbReference type="SAM" id="Phobius"/>
    </source>
</evidence>
<keyword evidence="18" id="KW-0479">Metal-binding</keyword>
<keyword evidence="8 20" id="KW-0418">Kinase</keyword>
<dbReference type="Gene3D" id="1.10.287.3610">
    <property type="match status" value="1"/>
</dbReference>
<evidence type="ECO:0000256" key="5">
    <source>
        <dbReference type="ARBA" id="ARBA00022679"/>
    </source>
</evidence>
<gene>
    <name evidence="20" type="ORF">IPP15_20245</name>
</gene>
<evidence type="ECO:0000256" key="17">
    <source>
        <dbReference type="PIRSR" id="PIRSR600829-3"/>
    </source>
</evidence>
<dbReference type="GO" id="GO:0005524">
    <property type="term" value="F:ATP binding"/>
    <property type="evidence" value="ECO:0007669"/>
    <property type="project" value="UniProtKB-KW"/>
</dbReference>
<keyword evidence="5" id="KW-0808">Transferase</keyword>
<evidence type="ECO:0000256" key="11">
    <source>
        <dbReference type="ARBA" id="ARBA00023098"/>
    </source>
</evidence>
<evidence type="ECO:0000256" key="12">
    <source>
        <dbReference type="ARBA" id="ARBA00023136"/>
    </source>
</evidence>
<comment type="caution">
    <text evidence="20">The sequence shown here is derived from an EMBL/GenBank/DDBJ whole genome shotgun (WGS) entry which is preliminary data.</text>
</comment>
<dbReference type="Proteomes" id="UP000808337">
    <property type="component" value="Unassembled WGS sequence"/>
</dbReference>
<dbReference type="PANTHER" id="PTHR34299:SF1">
    <property type="entry name" value="DIACYLGLYCEROL KINASE"/>
    <property type="match status" value="1"/>
</dbReference>
<feature type="binding site" evidence="17">
    <location>
        <position position="70"/>
    </location>
    <ligand>
        <name>ATP</name>
        <dbReference type="ChEBI" id="CHEBI:30616"/>
    </ligand>
</feature>
<feature type="binding site" evidence="17">
    <location>
        <begin position="79"/>
        <end position="81"/>
    </location>
    <ligand>
        <name>ATP</name>
        <dbReference type="ChEBI" id="CHEBI:30616"/>
    </ligand>
</feature>
<evidence type="ECO:0000256" key="6">
    <source>
        <dbReference type="ARBA" id="ARBA00022692"/>
    </source>
</evidence>
<organism evidence="20 21">
    <name type="scientific">Candidatus Opimibacter skivensis</name>
    <dbReference type="NCBI Taxonomy" id="2982028"/>
    <lineage>
        <taxon>Bacteria</taxon>
        <taxon>Pseudomonadati</taxon>
        <taxon>Bacteroidota</taxon>
        <taxon>Saprospiria</taxon>
        <taxon>Saprospirales</taxon>
        <taxon>Saprospiraceae</taxon>
        <taxon>Candidatus Opimibacter</taxon>
    </lineage>
</organism>
<keyword evidence="6 19" id="KW-0812">Transmembrane</keyword>
<keyword evidence="12 19" id="KW-0472">Membrane</keyword>
<evidence type="ECO:0000256" key="2">
    <source>
        <dbReference type="ARBA" id="ARBA00005967"/>
    </source>
</evidence>
<comment type="similarity">
    <text evidence="2">Belongs to the bacterial diacylglycerol kinase family.</text>
</comment>
<evidence type="ECO:0000256" key="13">
    <source>
        <dbReference type="ARBA" id="ARBA00023209"/>
    </source>
</evidence>
<evidence type="ECO:0000256" key="10">
    <source>
        <dbReference type="ARBA" id="ARBA00022989"/>
    </source>
</evidence>
<evidence type="ECO:0000256" key="14">
    <source>
        <dbReference type="ARBA" id="ARBA00023264"/>
    </source>
</evidence>
<dbReference type="PANTHER" id="PTHR34299">
    <property type="entry name" value="DIACYLGLYCEROL KINASE"/>
    <property type="match status" value="1"/>
</dbReference>
<evidence type="ECO:0000256" key="3">
    <source>
        <dbReference type="ARBA" id="ARBA00022475"/>
    </source>
</evidence>
<evidence type="ECO:0000256" key="4">
    <source>
        <dbReference type="ARBA" id="ARBA00022516"/>
    </source>
</evidence>
<accession>A0A9D7SX23</accession>
<protein>
    <submittedName>
        <fullName evidence="20">Diacylglycerol kinase family protein</fullName>
    </submittedName>
</protein>
<dbReference type="InterPro" id="IPR033717">
    <property type="entry name" value="UDPK"/>
</dbReference>
<keyword evidence="4" id="KW-0444">Lipid biosynthesis</keyword>
<keyword evidence="10 19" id="KW-1133">Transmembrane helix</keyword>
<comment type="cofactor">
    <cofactor evidence="18">
        <name>Mg(2+)</name>
        <dbReference type="ChEBI" id="CHEBI:18420"/>
    </cofactor>
    <text evidence="18">Mn(2+), Zn(2+), Cd(2+) and Co(2+) support activity to lesser extents.</text>
</comment>